<dbReference type="Proteomes" id="UP000320857">
    <property type="component" value="Unassembled WGS sequence"/>
</dbReference>
<dbReference type="AlphaFoldDB" id="A0A5P0YP78"/>
<reference evidence="6 7" key="2">
    <citation type="submission" date="2020-05" db="EMBL/GenBank/DDBJ databases">
        <title>Classification of alakaliphilic streptomycetes isolated from an alkaline soil next to Lonar Crater, India and a proposal for the recognition of Streptomyces alkaliterrae sp. nov.</title>
        <authorList>
            <person name="Golinska P."/>
        </authorList>
    </citation>
    <scope>NUCLEOTIDE SEQUENCE [LARGE SCALE GENOMIC DNA]</scope>
    <source>
        <strain evidence="7">OF3</strain>
        <strain evidence="6">OF8</strain>
    </source>
</reference>
<keyword evidence="5" id="KW-1185">Reference proteome</keyword>
<dbReference type="EMBL" id="JABJXA010000113">
    <property type="protein sequence ID" value="MBB1260705.1"/>
    <property type="molecule type" value="Genomic_DNA"/>
</dbReference>
<dbReference type="OrthoDB" id="3436275at2"/>
<dbReference type="InterPro" id="IPR049244">
    <property type="entry name" value="DUF6879"/>
</dbReference>
<evidence type="ECO:0000313" key="4">
    <source>
        <dbReference type="EMBL" id="MQS02163.1"/>
    </source>
</evidence>
<dbReference type="Proteomes" id="UP000517765">
    <property type="component" value="Unassembled WGS sequence"/>
</dbReference>
<comment type="caution">
    <text evidence="4">The sequence shown here is derived from an EMBL/GenBank/DDBJ whole genome shotgun (WGS) entry which is preliminary data.</text>
</comment>
<accession>A0A5P0YP78</accession>
<dbReference type="Proteomes" id="UP000525686">
    <property type="component" value="Unassembled WGS sequence"/>
</dbReference>
<dbReference type="Pfam" id="PF21806">
    <property type="entry name" value="DUF6879"/>
    <property type="match status" value="1"/>
</dbReference>
<evidence type="ECO:0000313" key="7">
    <source>
        <dbReference type="Proteomes" id="UP000525686"/>
    </source>
</evidence>
<reference evidence="2" key="3">
    <citation type="journal article" name="Syst. Appl. Microbiol.">
        <title>Streptomyces alkaliterrae sp. nov., isolated from an alkaline soil, and emended descriptions of Streptomyces alkaliphilus, Streptomyces calidiresistens and Streptomyces durbertensis.</title>
        <authorList>
            <person name="Swiecimska M."/>
            <person name="Golinska P."/>
            <person name="Nouioui I."/>
            <person name="Wypij M."/>
            <person name="Rai M."/>
            <person name="Sangal V."/>
            <person name="Goodfellow M."/>
        </authorList>
    </citation>
    <scope>NUCLEOTIDE SEQUENCE</scope>
    <source>
        <strain evidence="2">OF3</strain>
        <strain evidence="3">OF8</strain>
    </source>
</reference>
<gene>
    <name evidence="4" type="ORF">FNX44_009800</name>
    <name evidence="2" type="ORF">H3146_11890</name>
    <name evidence="3" type="ORF">H3147_18020</name>
</gene>
<evidence type="ECO:0000313" key="3">
    <source>
        <dbReference type="EMBL" id="MBB1260705.1"/>
    </source>
</evidence>
<evidence type="ECO:0000313" key="6">
    <source>
        <dbReference type="Proteomes" id="UP000517765"/>
    </source>
</evidence>
<sequence length="202" mass="23583">MRDIFAGANGTRLEQADYTPDFMERFWRIGAEGFWKLERLQHYDEGDFPSWLAFRAGEWKHSLQLIEELRAEYEEYFGRMRKAGFGHHRVRIVEQPVTPYVQWEMNILHVKSGYGEQVSVVDAERVATHERDKRLPELCVLGTEAVYVLDYTPEGVPDGATRYTEADVVGRSREFVRELYRSGEALETYFPREIADMAPPKV</sequence>
<dbReference type="EMBL" id="JABJWZ010000086">
    <property type="protein sequence ID" value="MBB1254063.1"/>
    <property type="molecule type" value="Genomic_DNA"/>
</dbReference>
<proteinExistence type="predicted"/>
<evidence type="ECO:0000313" key="2">
    <source>
        <dbReference type="EMBL" id="MBB1254063.1"/>
    </source>
</evidence>
<name>A0A5P0YP78_9ACTN</name>
<protein>
    <recommendedName>
        <fullName evidence="1">DUF6879 domain-containing protein</fullName>
    </recommendedName>
</protein>
<organism evidence="4 5">
    <name type="scientific">Streptomyces alkaliterrae</name>
    <dbReference type="NCBI Taxonomy" id="2213162"/>
    <lineage>
        <taxon>Bacteria</taxon>
        <taxon>Bacillati</taxon>
        <taxon>Actinomycetota</taxon>
        <taxon>Actinomycetes</taxon>
        <taxon>Kitasatosporales</taxon>
        <taxon>Streptomycetaceae</taxon>
        <taxon>Streptomyces</taxon>
    </lineage>
</organism>
<evidence type="ECO:0000259" key="1">
    <source>
        <dbReference type="Pfam" id="PF21806"/>
    </source>
</evidence>
<dbReference type="RefSeq" id="WP_143647624.1">
    <property type="nucleotide sequence ID" value="NZ_JABJWZ010000086.1"/>
</dbReference>
<reference evidence="4 5" key="1">
    <citation type="submission" date="2019-10" db="EMBL/GenBank/DDBJ databases">
        <title>Streptomyces sp. nov., a novel actinobacterium isolated from alkaline environment.</title>
        <authorList>
            <person name="Golinska P."/>
        </authorList>
    </citation>
    <scope>NUCLEOTIDE SEQUENCE [LARGE SCALE GENOMIC DNA]</scope>
    <source>
        <strain evidence="4 5">OF1</strain>
    </source>
</reference>
<evidence type="ECO:0000313" key="5">
    <source>
        <dbReference type="Proteomes" id="UP000320857"/>
    </source>
</evidence>
<feature type="domain" description="DUF6879" evidence="1">
    <location>
        <begin position="23"/>
        <end position="190"/>
    </location>
</feature>
<dbReference type="EMBL" id="VJYK02000075">
    <property type="protein sequence ID" value="MQS02163.1"/>
    <property type="molecule type" value="Genomic_DNA"/>
</dbReference>